<protein>
    <submittedName>
        <fullName evidence="6">Peptidase M14</fullName>
    </submittedName>
</protein>
<evidence type="ECO:0000259" key="5">
    <source>
        <dbReference type="Pfam" id="PF24827"/>
    </source>
</evidence>
<gene>
    <name evidence="6" type="ORF">APZ41_014180</name>
</gene>
<dbReference type="GO" id="GO:0005829">
    <property type="term" value="C:cytosol"/>
    <property type="evidence" value="ECO:0007669"/>
    <property type="project" value="TreeGrafter"/>
</dbReference>
<dbReference type="EMBL" id="LLWF02000051">
    <property type="protein sequence ID" value="ONH82529.1"/>
    <property type="molecule type" value="Genomic_DNA"/>
</dbReference>
<keyword evidence="2" id="KW-0479">Metal-binding</keyword>
<evidence type="ECO:0000256" key="3">
    <source>
        <dbReference type="ARBA" id="ARBA00022801"/>
    </source>
</evidence>
<evidence type="ECO:0000313" key="7">
    <source>
        <dbReference type="Proteomes" id="UP000054844"/>
    </source>
</evidence>
<evidence type="ECO:0000256" key="2">
    <source>
        <dbReference type="ARBA" id="ARBA00022723"/>
    </source>
</evidence>
<keyword evidence="7" id="KW-1185">Reference proteome</keyword>
<dbReference type="SUPFAM" id="SSF53187">
    <property type="entry name" value="Zn-dependent exopeptidases"/>
    <property type="match status" value="1"/>
</dbReference>
<proteinExistence type="predicted"/>
<dbReference type="InterPro" id="IPR055438">
    <property type="entry name" value="AstE_AspA_cat"/>
</dbReference>
<accession>A0A1S8D3I3</accession>
<evidence type="ECO:0000256" key="1">
    <source>
        <dbReference type="ARBA" id="ARBA00001947"/>
    </source>
</evidence>
<dbReference type="Gene3D" id="3.40.630.10">
    <property type="entry name" value="Zn peptidases"/>
    <property type="match status" value="1"/>
</dbReference>
<dbReference type="GO" id="GO:0046872">
    <property type="term" value="F:metal ion binding"/>
    <property type="evidence" value="ECO:0007669"/>
    <property type="project" value="UniProtKB-KW"/>
</dbReference>
<sequence length="324" mass="35200">MQIGLRGLLARFPVRLPVPDLAPFLAGNLLPGAWSFGAARPGPHVVVTALVHGNEIAGAIVLAEWLRQGLRPRIGRLSLVFANLDAFARFDPEDPTMSRFVEEDLNRVWAPHVLDGPRTSLELARARELRPLVASADVLLDLHSMLWPSDPLLLVGRSVRAQALALALGTPPVVVADDGHADGLRLIDYPRFRDPASSACGLLVEGGAHWEPGTPELLDRCGRALLRRLGLLEPAMPGTVLSGPAPDASLWRVTRTVTARRHGFAFTESFRGGTVIPRRNTLIALDGEEEIRTPHDDCLLVMPSPRVLRGHTAVRLAARCCAER</sequence>
<dbReference type="GO" id="GO:0016788">
    <property type="term" value="F:hydrolase activity, acting on ester bonds"/>
    <property type="evidence" value="ECO:0007669"/>
    <property type="project" value="InterPro"/>
</dbReference>
<dbReference type="PANTHER" id="PTHR15162">
    <property type="entry name" value="ASPARTOACYLASE"/>
    <property type="match status" value="1"/>
</dbReference>
<dbReference type="OrthoDB" id="7813621at2"/>
<keyword evidence="4" id="KW-0862">Zinc</keyword>
<dbReference type="PANTHER" id="PTHR15162:SF7">
    <property type="entry name" value="SUCCINYLGLUTAMATE DESUCCINYLASE"/>
    <property type="match status" value="1"/>
</dbReference>
<comment type="cofactor">
    <cofactor evidence="1">
        <name>Zn(2+)</name>
        <dbReference type="ChEBI" id="CHEBI:29105"/>
    </cofactor>
</comment>
<feature type="domain" description="Succinylglutamate desuccinylase/Aspartoacylase catalytic" evidence="5">
    <location>
        <begin position="41"/>
        <end position="145"/>
    </location>
</feature>
<evidence type="ECO:0000256" key="4">
    <source>
        <dbReference type="ARBA" id="ARBA00022833"/>
    </source>
</evidence>
<keyword evidence="3" id="KW-0378">Hydrolase</keyword>
<dbReference type="AlphaFoldDB" id="A0A1S8D3I3"/>
<dbReference type="InterPro" id="IPR050178">
    <property type="entry name" value="AspA/AstE_fam"/>
</dbReference>
<dbReference type="STRING" id="207340.APZ41_014180"/>
<comment type="caution">
    <text evidence="6">The sequence shown here is derived from an EMBL/GenBank/DDBJ whole genome shotgun (WGS) entry which is preliminary data.</text>
</comment>
<dbReference type="Pfam" id="PF24827">
    <property type="entry name" value="AstE_AspA_cat"/>
    <property type="match status" value="1"/>
</dbReference>
<organism evidence="6 7">
    <name type="scientific">Roseomonas mucosa</name>
    <dbReference type="NCBI Taxonomy" id="207340"/>
    <lineage>
        <taxon>Bacteria</taxon>
        <taxon>Pseudomonadati</taxon>
        <taxon>Pseudomonadota</taxon>
        <taxon>Alphaproteobacteria</taxon>
        <taxon>Acetobacterales</taxon>
        <taxon>Roseomonadaceae</taxon>
        <taxon>Roseomonas</taxon>
    </lineage>
</organism>
<dbReference type="RefSeq" id="WP_058390616.1">
    <property type="nucleotide sequence ID" value="NZ_CP034924.1"/>
</dbReference>
<evidence type="ECO:0000313" key="6">
    <source>
        <dbReference type="EMBL" id="ONH82529.1"/>
    </source>
</evidence>
<name>A0A1S8D3I3_9PROT</name>
<reference evidence="6" key="1">
    <citation type="submission" date="2016-12" db="EMBL/GenBank/DDBJ databases">
        <title>Draft genome sequence of Roseomonas mucosa strain AU37, isolated from a peripheral intravenous catheter.</title>
        <authorList>
            <person name="Choudhury M.A."/>
            <person name="Sidjabat H.E."/>
            <person name="Wailan A.M."/>
            <person name="Zhang L."/>
            <person name="Marsh N.M."/>
            <person name="Rickard C.M."/>
            <person name="Davies M."/>
            <person name="Mcmillan D.J."/>
        </authorList>
    </citation>
    <scope>NUCLEOTIDE SEQUENCE [LARGE SCALE GENOMIC DNA]</scope>
    <source>
        <strain evidence="6">AU37</strain>
    </source>
</reference>
<dbReference type="Proteomes" id="UP000054844">
    <property type="component" value="Unassembled WGS sequence"/>
</dbReference>